<dbReference type="PROSITE" id="PS51412">
    <property type="entry name" value="MACPF_2"/>
    <property type="match status" value="1"/>
</dbReference>
<dbReference type="PANTHER" id="PTHR31463">
    <property type="entry name" value="MACROPHAGE-EXPRESSED GENE 1 PROTEIN"/>
    <property type="match status" value="1"/>
</dbReference>
<feature type="domain" description="MACPF" evidence="3">
    <location>
        <begin position="14"/>
        <end position="346"/>
    </location>
</feature>
<dbReference type="InterPro" id="IPR039707">
    <property type="entry name" value="MPEG1"/>
</dbReference>
<evidence type="ECO:0000259" key="3">
    <source>
        <dbReference type="PROSITE" id="PS51412"/>
    </source>
</evidence>
<gene>
    <name evidence="5" type="primary">LOC111107173</name>
</gene>
<dbReference type="GO" id="GO:0030670">
    <property type="term" value="C:phagocytic vesicle membrane"/>
    <property type="evidence" value="ECO:0007669"/>
    <property type="project" value="UniProtKB-SubCell"/>
</dbReference>
<dbReference type="RefSeq" id="XP_022297922.1">
    <property type="nucleotide sequence ID" value="XM_022442214.1"/>
</dbReference>
<evidence type="ECO:0000256" key="2">
    <source>
        <dbReference type="SAM" id="SignalP"/>
    </source>
</evidence>
<sequence length="700" mass="78442">MLGPFLLCLILSFHTTEASNYSNGDPRACYDGKGEKPFMFEVLPGFGWDNLVNENRGVVVNFNFSKCKTTEDRRYLIPDGIVTIPIKTSRMNVFSKLYDHWSQYESDTAFSVNNGASANIRGIKIAASFSSEYEHIKKHQLEDKSFTTKVQARFVRYTAKVLPDMQLDHSFRNRLLRIAGHIQQNRKMSTRYESELLVRDFGTHVLTSVDAGASIVKVDQVDSHLLQDKNIDKVKIGYSASISLPGLASVNMKDEFSYTKTSLEKYLNKVLDSDIRTYGGPPMDPENFTLSKWTTTIGNDLVAIDRNGFPLDYVISTTTLPGLSASLVEEIVQNVRKAIITYYRHNTYPGCTSPDAPNFSKIANLDDGTCHAPFTNLSFGGVYQECVFQGQLINNENLCDKLTTKNPQTKSFACPTGYEKVFLHQGQTHKAQHEHKCHKCWVFFQCCHDRSYYATATYTSYWCRAKPTEEVQANSGFLFGGLYSDKTNNFVTQTRSCPQYYNPMTIASNIRICISDDYELGAKSAVPFGGFYSCEQGNPLVDGKFNKSCPKGFSNHLATIDNNCEIEYCVQTGLLSDLKFPTVHLPPFFETPAESIEEPANYIISHDSESWMQLIDPKMKGKSPDESSWTTLSSAPKEMATLMKKFTQNHVVKTNDEAGMSKGAIAGLSVGVTTAVCLIVGIGVSIRRHRKKQRGYDSVE</sequence>
<protein>
    <submittedName>
        <fullName evidence="5">Macrophage-expressed gene 1 protein-like</fullName>
    </submittedName>
</protein>
<dbReference type="GO" id="GO:0045087">
    <property type="term" value="P:innate immune response"/>
    <property type="evidence" value="ECO:0007669"/>
    <property type="project" value="UniProtKB-KW"/>
</dbReference>
<accession>A0A8B8B3C7</accession>
<dbReference type="AlphaFoldDB" id="A0A8B8B3C7"/>
<keyword evidence="1" id="KW-1133">Transmembrane helix</keyword>
<keyword evidence="4" id="KW-1185">Reference proteome</keyword>
<name>A0A8B8B3C7_CRAVI</name>
<organism evidence="4 5">
    <name type="scientific">Crassostrea virginica</name>
    <name type="common">Eastern oyster</name>
    <dbReference type="NCBI Taxonomy" id="6565"/>
    <lineage>
        <taxon>Eukaryota</taxon>
        <taxon>Metazoa</taxon>
        <taxon>Spiralia</taxon>
        <taxon>Lophotrochozoa</taxon>
        <taxon>Mollusca</taxon>
        <taxon>Bivalvia</taxon>
        <taxon>Autobranchia</taxon>
        <taxon>Pteriomorphia</taxon>
        <taxon>Ostreida</taxon>
        <taxon>Ostreoidea</taxon>
        <taxon>Ostreidae</taxon>
        <taxon>Crassostrea</taxon>
    </lineage>
</organism>
<dbReference type="Proteomes" id="UP000694844">
    <property type="component" value="Chromosome 8"/>
</dbReference>
<dbReference type="Pfam" id="PF01823">
    <property type="entry name" value="MACPF"/>
    <property type="match status" value="1"/>
</dbReference>
<dbReference type="GO" id="GO:0002250">
    <property type="term" value="P:adaptive immune response"/>
    <property type="evidence" value="ECO:0007669"/>
    <property type="project" value="UniProtKB-KW"/>
</dbReference>
<keyword evidence="1" id="KW-0472">Membrane</keyword>
<evidence type="ECO:0000313" key="5">
    <source>
        <dbReference type="RefSeq" id="XP_022297922.1"/>
    </source>
</evidence>
<dbReference type="KEGG" id="cvn:111107173"/>
<feature type="chain" id="PRO_5034853211" evidence="2">
    <location>
        <begin position="19"/>
        <end position="700"/>
    </location>
</feature>
<proteinExistence type="predicted"/>
<evidence type="ECO:0000313" key="4">
    <source>
        <dbReference type="Proteomes" id="UP000694844"/>
    </source>
</evidence>
<feature type="signal peptide" evidence="2">
    <location>
        <begin position="1"/>
        <end position="18"/>
    </location>
</feature>
<dbReference type="OrthoDB" id="5950457at2759"/>
<dbReference type="GeneID" id="111107173"/>
<dbReference type="PANTHER" id="PTHR31463:SF1">
    <property type="entry name" value="MACROPHAGE-EXPRESSED GENE 1 PROTEIN"/>
    <property type="match status" value="1"/>
</dbReference>
<dbReference type="InterPro" id="IPR020864">
    <property type="entry name" value="MACPF"/>
</dbReference>
<feature type="transmembrane region" description="Helical" evidence="1">
    <location>
        <begin position="664"/>
        <end position="686"/>
    </location>
</feature>
<keyword evidence="2" id="KW-0732">Signal</keyword>
<reference evidence="5" key="1">
    <citation type="submission" date="2025-08" db="UniProtKB">
        <authorList>
            <consortium name="RefSeq"/>
        </authorList>
    </citation>
    <scope>IDENTIFICATION</scope>
    <source>
        <tissue evidence="5">Whole sample</tissue>
    </source>
</reference>
<dbReference type="CDD" id="cd22579">
    <property type="entry name" value="MPEG1_P2"/>
    <property type="match status" value="1"/>
</dbReference>
<dbReference type="SMART" id="SM00457">
    <property type="entry name" value="MACPF"/>
    <property type="match status" value="1"/>
</dbReference>
<keyword evidence="1" id="KW-0812">Transmembrane</keyword>
<evidence type="ECO:0000256" key="1">
    <source>
        <dbReference type="SAM" id="Phobius"/>
    </source>
</evidence>